<dbReference type="SUPFAM" id="SSF53756">
    <property type="entry name" value="UDP-Glycosyltransferase/glycogen phosphorylase"/>
    <property type="match status" value="1"/>
</dbReference>
<protein>
    <submittedName>
        <fullName evidence="1">Spore coat polysaccharide synthesis</fullName>
    </submittedName>
</protein>
<dbReference type="EMBL" id="BAVS01000006">
    <property type="protein sequence ID" value="GAE92685.1"/>
    <property type="molecule type" value="Genomic_DNA"/>
</dbReference>
<dbReference type="InterPro" id="IPR043148">
    <property type="entry name" value="TagF_C"/>
</dbReference>
<evidence type="ECO:0000313" key="1">
    <source>
        <dbReference type="EMBL" id="GAE92685.1"/>
    </source>
</evidence>
<comment type="caution">
    <text evidence="1">The sequence shown here is derived from an EMBL/GenBank/DDBJ whole genome shotgun (WGS) entry which is preliminary data.</text>
</comment>
<reference evidence="1 2" key="1">
    <citation type="journal article" date="2014" name="Genome Announc.">
        <title>Draft Genome Sequence of the Boron-Tolerant and Moderately Halotolerant Bacterium Gracilibacillus boraciitolerans JCM 21714T.</title>
        <authorList>
            <person name="Ahmed I."/>
            <person name="Oshima K."/>
            <person name="Suda W."/>
            <person name="Kitamura K."/>
            <person name="Iida T."/>
            <person name="Ohmori Y."/>
            <person name="Fujiwara T."/>
            <person name="Hattori M."/>
            <person name="Ohkuma M."/>
        </authorList>
    </citation>
    <scope>NUCLEOTIDE SEQUENCE [LARGE SCALE GENOMIC DNA]</scope>
    <source>
        <strain evidence="1 2">JCM 21714</strain>
    </source>
</reference>
<evidence type="ECO:0000313" key="2">
    <source>
        <dbReference type="Proteomes" id="UP000019102"/>
    </source>
</evidence>
<dbReference type="Proteomes" id="UP000019102">
    <property type="component" value="Unassembled WGS sequence"/>
</dbReference>
<dbReference type="Gene3D" id="3.40.50.12580">
    <property type="match status" value="1"/>
</dbReference>
<accession>W4VGZ7</accession>
<organism evidence="1 2">
    <name type="scientific">Gracilibacillus boraciitolerans JCM 21714</name>
    <dbReference type="NCBI Taxonomy" id="1298598"/>
    <lineage>
        <taxon>Bacteria</taxon>
        <taxon>Bacillati</taxon>
        <taxon>Bacillota</taxon>
        <taxon>Bacilli</taxon>
        <taxon>Bacillales</taxon>
        <taxon>Bacillaceae</taxon>
        <taxon>Gracilibacillus</taxon>
    </lineage>
</organism>
<name>W4VGZ7_9BACI</name>
<dbReference type="AlphaFoldDB" id="W4VGZ7"/>
<gene>
    <name evidence="1" type="ORF">JCM21714_1696</name>
</gene>
<sequence>MDTFLENYWSLYMDFLRDFASLTFGGFSLVYFCHLPSYVLRNPVLLNDLENESYINIMKRKASSSKDIQEMFQIFTEKHRVAPFKKDGKVVITVDKLLRFPKSNNHQQFSSQDTVILTNGTSKKNQKINRSTKPKNKTQLINTAVIKIKKRNNPSIIKNMSIYYLGDFSINVETQIKQVQQQARKILSQKENHPPLYQKPAFQKWLQLTIASVITYIEITNRLLKKVSISCFVVSTTHSFINRILAVVGSTQGIPTICMQHGIISSELGYIPKIATVDAVYGQFEKDWYQNLGVDPTALEIVGHPRFDQIYSPAKVDQPTFIKKLGLRKYRKTIMIAVRGKEDINQWRKFIQVLNNKQKCNIIIKNYPSSQPHPLTKEFTNVYAIKGYTIYDIFPHVDAVITYSSTVGLEAMLSERVVFILDKNFKGKTGYFQNLQPLIQQDPLVLAEQVIAFLTKTSYRNYAEKKRSQFLSYAYPSNKRSFDRLKQLIKRLTN</sequence>
<keyword evidence="2" id="KW-1185">Reference proteome</keyword>
<dbReference type="STRING" id="1298598.JCM21714_1696"/>
<proteinExistence type="predicted"/>
<dbReference type="eggNOG" id="COG0438">
    <property type="taxonomic scope" value="Bacteria"/>
</dbReference>
<dbReference type="RefSeq" id="WP_035722738.1">
    <property type="nucleotide sequence ID" value="NZ_BAVS01000006.1"/>
</dbReference>
<dbReference type="OrthoDB" id="2622399at2"/>